<accession>A0ABU7EA80</accession>
<sequence length="69" mass="7746">MSTVLRNLPQGYGWKKMTKRLPPCRTNGRMGSLFRLPTGKMMPLEKQTGGQRGGQSITCCTRLHDHGSR</sequence>
<dbReference type="Proteomes" id="UP001352852">
    <property type="component" value="Unassembled WGS sequence"/>
</dbReference>
<gene>
    <name evidence="2" type="ORF">CHARACLAT_016632</name>
</gene>
<keyword evidence="3" id="KW-1185">Reference proteome</keyword>
<evidence type="ECO:0000313" key="3">
    <source>
        <dbReference type="Proteomes" id="UP001352852"/>
    </source>
</evidence>
<evidence type="ECO:0000256" key="1">
    <source>
        <dbReference type="SAM" id="MobiDB-lite"/>
    </source>
</evidence>
<name>A0ABU7EA80_9TELE</name>
<comment type="caution">
    <text evidence="2">The sequence shown here is derived from an EMBL/GenBank/DDBJ whole genome shotgun (WGS) entry which is preliminary data.</text>
</comment>
<dbReference type="EMBL" id="JAHUTJ010050539">
    <property type="protein sequence ID" value="MED6284181.1"/>
    <property type="molecule type" value="Genomic_DNA"/>
</dbReference>
<organism evidence="2 3">
    <name type="scientific">Characodon lateralis</name>
    <dbReference type="NCBI Taxonomy" id="208331"/>
    <lineage>
        <taxon>Eukaryota</taxon>
        <taxon>Metazoa</taxon>
        <taxon>Chordata</taxon>
        <taxon>Craniata</taxon>
        <taxon>Vertebrata</taxon>
        <taxon>Euteleostomi</taxon>
        <taxon>Actinopterygii</taxon>
        <taxon>Neopterygii</taxon>
        <taxon>Teleostei</taxon>
        <taxon>Neoteleostei</taxon>
        <taxon>Acanthomorphata</taxon>
        <taxon>Ovalentaria</taxon>
        <taxon>Atherinomorphae</taxon>
        <taxon>Cyprinodontiformes</taxon>
        <taxon>Goodeidae</taxon>
        <taxon>Characodon</taxon>
    </lineage>
</organism>
<reference evidence="2 3" key="1">
    <citation type="submission" date="2021-06" db="EMBL/GenBank/DDBJ databases">
        <authorList>
            <person name="Palmer J.M."/>
        </authorList>
    </citation>
    <scope>NUCLEOTIDE SEQUENCE [LARGE SCALE GENOMIC DNA]</scope>
    <source>
        <strain evidence="2 3">CL_MEX2019</strain>
        <tissue evidence="2">Muscle</tissue>
    </source>
</reference>
<feature type="region of interest" description="Disordered" evidence="1">
    <location>
        <begin position="19"/>
        <end position="58"/>
    </location>
</feature>
<proteinExistence type="predicted"/>
<protein>
    <submittedName>
        <fullName evidence="2">Uncharacterized protein</fullName>
    </submittedName>
</protein>
<evidence type="ECO:0000313" key="2">
    <source>
        <dbReference type="EMBL" id="MED6284181.1"/>
    </source>
</evidence>